<evidence type="ECO:0000259" key="6">
    <source>
        <dbReference type="Pfam" id="PF00725"/>
    </source>
</evidence>
<keyword evidence="3" id="KW-0560">Oxidoreductase</keyword>
<evidence type="ECO:0000313" key="8">
    <source>
        <dbReference type="EMBL" id="SUZ89698.1"/>
    </source>
</evidence>
<dbReference type="InterPro" id="IPR036291">
    <property type="entry name" value="NAD(P)-bd_dom_sf"/>
</dbReference>
<comment type="pathway">
    <text evidence="1">Lipid metabolism; fatty acid beta-oxidation.</text>
</comment>
<feature type="domain" description="3-hydroxyacyl-CoA dehydrogenase NAD binding" evidence="7">
    <location>
        <begin position="8"/>
        <end position="206"/>
    </location>
</feature>
<dbReference type="GO" id="GO:0070403">
    <property type="term" value="F:NAD+ binding"/>
    <property type="evidence" value="ECO:0007669"/>
    <property type="project" value="InterPro"/>
</dbReference>
<dbReference type="InterPro" id="IPR008927">
    <property type="entry name" value="6-PGluconate_DH-like_C_sf"/>
</dbReference>
<sequence length="639" mass="72284">MNKITIKKVAVIGSGIMGSRIACHFANIGVKVLLLDICPKELSEEEKKKKLNLKNKIVRNRIVTSSFLNTLKTKPKSFYLEENKKNISLGNIEDDISKISEVDWVIEVVVEKLEIKKIVFEKIEKHRKKGTLITSNTSGIPVKQMIEERSPDFVKNFCVTHFFNPPRYMKLLEIVPGEKTKKEIIDFLMYYGSLFLGKETVLCKDTPAFIANRVGIYSIMSAMHTIDEMGLSVGEVDFLTGPKIGRAKSATFRTMDVVGLDTTVNVSNNISKDLPKDESKAKFKLPKSVKELYKRKWWGDKTKQGYYKKTINKEGKKEILELNLKTYEYGPRTKAKFNAFNEAKKAKNLKERLKILINYDDKAGEFYRKTFYDSFRYCSFRIPEITDDLYKIDQAIKAGFAWKTGPFETWDMLGVEETVKKMKKNNLAPAKWVEEMLKSKAKSFYKYEKGNKLYYDIPTKKYKKISGSEGLIILDAFKEKNIVWKNTGTTLYDIGDGVLNLEFHTKMNTMGAEVVEGINNSITIAEKNFKGIVIGNEGDNFSAGANLGMLFMLAGNREFQEINLMIAAFQNTIMRVRFSSIPVVVATSGLTLGGGCEISMHADVVRAHTETYMGLVEAGVGIIPSGAGTKEMTLRTADM</sequence>
<dbReference type="UniPathway" id="UPA00659"/>
<dbReference type="PANTHER" id="PTHR48075">
    <property type="entry name" value="3-HYDROXYACYL-COA DEHYDROGENASE FAMILY PROTEIN"/>
    <property type="match status" value="1"/>
</dbReference>
<dbReference type="InterPro" id="IPR029045">
    <property type="entry name" value="ClpP/crotonase-like_dom_sf"/>
</dbReference>
<dbReference type="Pfam" id="PF02737">
    <property type="entry name" value="3HCDH_N"/>
    <property type="match status" value="1"/>
</dbReference>
<evidence type="ECO:0000256" key="5">
    <source>
        <dbReference type="ARBA" id="ARBA00023098"/>
    </source>
</evidence>
<evidence type="ECO:0000259" key="7">
    <source>
        <dbReference type="Pfam" id="PF02737"/>
    </source>
</evidence>
<dbReference type="CDD" id="cd06558">
    <property type="entry name" value="crotonase-like"/>
    <property type="match status" value="1"/>
</dbReference>
<keyword evidence="4" id="KW-0520">NAD</keyword>
<dbReference type="InterPro" id="IPR006176">
    <property type="entry name" value="3-OHacyl-CoA_DH_NAD-bd"/>
</dbReference>
<dbReference type="PANTHER" id="PTHR48075:SF7">
    <property type="entry name" value="3-HYDROXYACYL-COA DEHYDROGENASE-RELATED"/>
    <property type="match status" value="1"/>
</dbReference>
<evidence type="ECO:0008006" key="9">
    <source>
        <dbReference type="Google" id="ProtNLM"/>
    </source>
</evidence>
<feature type="non-terminal residue" evidence="8">
    <location>
        <position position="639"/>
    </location>
</feature>
<dbReference type="Gene3D" id="3.40.50.720">
    <property type="entry name" value="NAD(P)-binding Rossmann-like Domain"/>
    <property type="match status" value="1"/>
</dbReference>
<protein>
    <recommendedName>
        <fullName evidence="9">3-hydroxyacyl-CoA dehydrogenase</fullName>
    </recommendedName>
</protein>
<dbReference type="SUPFAM" id="SSF52096">
    <property type="entry name" value="ClpP/crotonase"/>
    <property type="match status" value="1"/>
</dbReference>
<dbReference type="GO" id="GO:0006635">
    <property type="term" value="P:fatty acid beta-oxidation"/>
    <property type="evidence" value="ECO:0007669"/>
    <property type="project" value="UniProtKB-UniPathway"/>
</dbReference>
<organism evidence="8">
    <name type="scientific">marine metagenome</name>
    <dbReference type="NCBI Taxonomy" id="408172"/>
    <lineage>
        <taxon>unclassified sequences</taxon>
        <taxon>metagenomes</taxon>
        <taxon>ecological metagenomes</taxon>
    </lineage>
</organism>
<dbReference type="Gene3D" id="1.10.1040.50">
    <property type="match status" value="1"/>
</dbReference>
<evidence type="ECO:0000256" key="2">
    <source>
        <dbReference type="ARBA" id="ARBA00022832"/>
    </source>
</evidence>
<dbReference type="GO" id="GO:0016616">
    <property type="term" value="F:oxidoreductase activity, acting on the CH-OH group of donors, NAD or NADP as acceptor"/>
    <property type="evidence" value="ECO:0007669"/>
    <property type="project" value="InterPro"/>
</dbReference>
<dbReference type="Pfam" id="PF00378">
    <property type="entry name" value="ECH_1"/>
    <property type="match status" value="1"/>
</dbReference>
<feature type="domain" description="3-hydroxyacyl-CoA dehydrogenase C-terminal" evidence="6">
    <location>
        <begin position="209"/>
        <end position="308"/>
    </location>
</feature>
<dbReference type="Gene3D" id="3.90.226.10">
    <property type="entry name" value="2-enoyl-CoA Hydratase, Chain A, domain 1"/>
    <property type="match status" value="1"/>
</dbReference>
<keyword evidence="2" id="KW-0276">Fatty acid metabolism</keyword>
<evidence type="ECO:0000256" key="3">
    <source>
        <dbReference type="ARBA" id="ARBA00023002"/>
    </source>
</evidence>
<dbReference type="AlphaFoldDB" id="A0A381RFH2"/>
<dbReference type="SUPFAM" id="SSF48179">
    <property type="entry name" value="6-phosphogluconate dehydrogenase C-terminal domain-like"/>
    <property type="match status" value="2"/>
</dbReference>
<proteinExistence type="predicted"/>
<evidence type="ECO:0000256" key="1">
    <source>
        <dbReference type="ARBA" id="ARBA00005005"/>
    </source>
</evidence>
<dbReference type="InterPro" id="IPR006108">
    <property type="entry name" value="3HC_DH_C"/>
</dbReference>
<dbReference type="SUPFAM" id="SSF51735">
    <property type="entry name" value="NAD(P)-binding Rossmann-fold domains"/>
    <property type="match status" value="1"/>
</dbReference>
<dbReference type="InterPro" id="IPR001753">
    <property type="entry name" value="Enoyl-CoA_hydra/iso"/>
</dbReference>
<gene>
    <name evidence="8" type="ORF">METZ01_LOCUS42552</name>
</gene>
<dbReference type="EMBL" id="UINC01001833">
    <property type="protein sequence ID" value="SUZ89698.1"/>
    <property type="molecule type" value="Genomic_DNA"/>
</dbReference>
<reference evidence="8" key="1">
    <citation type="submission" date="2018-05" db="EMBL/GenBank/DDBJ databases">
        <authorList>
            <person name="Lanie J.A."/>
            <person name="Ng W.-L."/>
            <person name="Kazmierczak K.M."/>
            <person name="Andrzejewski T.M."/>
            <person name="Davidsen T.M."/>
            <person name="Wayne K.J."/>
            <person name="Tettelin H."/>
            <person name="Glass J.I."/>
            <person name="Rusch D."/>
            <person name="Podicherti R."/>
            <person name="Tsui H.-C.T."/>
            <person name="Winkler M.E."/>
        </authorList>
    </citation>
    <scope>NUCLEOTIDE SEQUENCE</scope>
</reference>
<dbReference type="Pfam" id="PF00725">
    <property type="entry name" value="3HCDH"/>
    <property type="match status" value="1"/>
</dbReference>
<evidence type="ECO:0000256" key="4">
    <source>
        <dbReference type="ARBA" id="ARBA00023027"/>
    </source>
</evidence>
<keyword evidence="5" id="KW-0443">Lipid metabolism</keyword>
<name>A0A381RFH2_9ZZZZ</name>
<accession>A0A381RFH2</accession>